<reference evidence="7 8" key="1">
    <citation type="submission" date="2017-01" db="EMBL/GenBank/DDBJ databases">
        <title>First insights into the biology of 'candidatus Vampirococcus archaeovorus'.</title>
        <authorList>
            <person name="Kizina J."/>
            <person name="Jordan S."/>
            <person name="Stueber K."/>
            <person name="Reinhardt R."/>
            <person name="Harder J."/>
        </authorList>
    </citation>
    <scope>NUCLEOTIDE SEQUENCE [LARGE SCALE GENOMIC DNA]</scope>
    <source>
        <strain evidence="7 8">LiM</strain>
    </source>
</reference>
<feature type="coiled-coil region" evidence="5">
    <location>
        <begin position="337"/>
        <end position="382"/>
    </location>
</feature>
<evidence type="ECO:0000313" key="7">
    <source>
        <dbReference type="EMBL" id="QAT16320.1"/>
    </source>
</evidence>
<sequence>MSVPFLHILTGMAAGLVLALVVFWVKGLLGRKTALGQEQQLTQAVDRLKGIFASLSLEALSKNSEEFLKLAHEKFQGLSAMGEKDLAGKKELIDRTLEEMKEELLRVKDLMNGLEKDRVEKFANLSKDIERMNVETSRLQETTDHLRTALASTKAIGQWGERMAEDVLRLAGFIEGVNYAKQKAQGQTRPDYTFFLPQGLKLNMDVKFPLMNYQRFFEAKNEQEKDAYKTQFLRDVRQRIKEVTTRDYIDPQERTLDYVIVFIPNEQVYAFINQNDRMILDEAMKQRVIFCSPLTLYAILAVIRQAMDMFRLEGTTRQIFSVLESFKKQYQAFCASLEKMGERLEDARKEYDALVTTRKNQLDRQIKKIEDLRQADDAAQLEGPRDS</sequence>
<organism evidence="7 8">
    <name type="scientific">Velamenicoccus archaeovorus</name>
    <dbReference type="NCBI Taxonomy" id="1930593"/>
    <lineage>
        <taxon>Bacteria</taxon>
        <taxon>Pseudomonadati</taxon>
        <taxon>Candidatus Omnitrophota</taxon>
        <taxon>Candidatus Velamenicoccus</taxon>
    </lineage>
</organism>
<dbReference type="PANTHER" id="PTHR30563">
    <property type="entry name" value="DNA RECOMBINATION PROTEIN RMUC"/>
    <property type="match status" value="1"/>
</dbReference>
<dbReference type="RefSeq" id="WP_128698955.1">
    <property type="nucleotide sequence ID" value="NZ_CP019384.1"/>
</dbReference>
<dbReference type="AlphaFoldDB" id="A0A410P2H3"/>
<dbReference type="Pfam" id="PF02646">
    <property type="entry name" value="RmuC"/>
    <property type="match status" value="1"/>
</dbReference>
<keyword evidence="6" id="KW-1133">Transmembrane helix</keyword>
<dbReference type="Proteomes" id="UP000287243">
    <property type="component" value="Chromosome"/>
</dbReference>
<evidence type="ECO:0000256" key="1">
    <source>
        <dbReference type="ARBA" id="ARBA00003416"/>
    </source>
</evidence>
<name>A0A410P2H3_VELA1</name>
<dbReference type="InterPro" id="IPR003798">
    <property type="entry name" value="DNA_recombination_RmuC"/>
</dbReference>
<keyword evidence="8" id="KW-1185">Reference proteome</keyword>
<feature type="transmembrane region" description="Helical" evidence="6">
    <location>
        <begin position="6"/>
        <end position="25"/>
    </location>
</feature>
<evidence type="ECO:0000256" key="5">
    <source>
        <dbReference type="SAM" id="Coils"/>
    </source>
</evidence>
<evidence type="ECO:0000256" key="3">
    <source>
        <dbReference type="ARBA" id="ARBA00023054"/>
    </source>
</evidence>
<keyword evidence="3 5" id="KW-0175">Coiled coil</keyword>
<keyword evidence="4" id="KW-0233">DNA recombination</keyword>
<feature type="coiled-coil region" evidence="5">
    <location>
        <begin position="90"/>
        <end position="117"/>
    </location>
</feature>
<evidence type="ECO:0000256" key="6">
    <source>
        <dbReference type="SAM" id="Phobius"/>
    </source>
</evidence>
<comment type="similarity">
    <text evidence="2">Belongs to the RmuC family.</text>
</comment>
<keyword evidence="6" id="KW-0812">Transmembrane</keyword>
<dbReference type="GO" id="GO:0006310">
    <property type="term" value="P:DNA recombination"/>
    <property type="evidence" value="ECO:0007669"/>
    <property type="project" value="UniProtKB-KW"/>
</dbReference>
<evidence type="ECO:0000256" key="2">
    <source>
        <dbReference type="ARBA" id="ARBA00009840"/>
    </source>
</evidence>
<dbReference type="PANTHER" id="PTHR30563:SF0">
    <property type="entry name" value="DNA RECOMBINATION PROTEIN RMUC"/>
    <property type="match status" value="1"/>
</dbReference>
<dbReference type="OrthoDB" id="370725at2"/>
<proteinExistence type="inferred from homology"/>
<evidence type="ECO:0000256" key="4">
    <source>
        <dbReference type="ARBA" id="ARBA00023172"/>
    </source>
</evidence>
<evidence type="ECO:0000313" key="8">
    <source>
        <dbReference type="Proteomes" id="UP000287243"/>
    </source>
</evidence>
<dbReference type="EMBL" id="CP019384">
    <property type="protein sequence ID" value="QAT16320.1"/>
    <property type="molecule type" value="Genomic_DNA"/>
</dbReference>
<dbReference type="KEGG" id="vai:BU251_00475"/>
<keyword evidence="6" id="KW-0472">Membrane</keyword>
<comment type="function">
    <text evidence="1">Involved in DNA recombination.</text>
</comment>
<protein>
    <submittedName>
        <fullName evidence="7">DNA recombination protein RmuC-like protein</fullName>
    </submittedName>
</protein>
<gene>
    <name evidence="7" type="ORF">BU251_00475</name>
</gene>
<accession>A0A410P2H3</accession>